<evidence type="ECO:0000313" key="1">
    <source>
        <dbReference type="EMBL" id="TFE19022.1"/>
    </source>
</evidence>
<dbReference type="OrthoDB" id="2663654at2"/>
<dbReference type="AlphaFoldDB" id="A0A4Y8LTE9"/>
<comment type="caution">
    <text evidence="1">The sequence shown here is derived from an EMBL/GenBank/DDBJ whole genome shotgun (WGS) entry which is preliminary data.</text>
</comment>
<keyword evidence="2" id="KW-1185">Reference proteome</keyword>
<accession>A0A4Y8LTE9</accession>
<dbReference type="EMBL" id="SOMN01000113">
    <property type="protein sequence ID" value="TFE19022.1"/>
    <property type="molecule type" value="Genomic_DNA"/>
</dbReference>
<name>A0A4Y8LTE9_9BACL</name>
<dbReference type="Proteomes" id="UP000297900">
    <property type="component" value="Unassembled WGS sequence"/>
</dbReference>
<organism evidence="1 2">
    <name type="scientific">Cohnella luojiensis</name>
    <dbReference type="NCBI Taxonomy" id="652876"/>
    <lineage>
        <taxon>Bacteria</taxon>
        <taxon>Bacillati</taxon>
        <taxon>Bacillota</taxon>
        <taxon>Bacilli</taxon>
        <taxon>Bacillales</taxon>
        <taxon>Paenibacillaceae</taxon>
        <taxon>Cohnella</taxon>
    </lineage>
</organism>
<gene>
    <name evidence="1" type="ORF">E2980_23835</name>
</gene>
<proteinExistence type="predicted"/>
<sequence length="68" mass="7647">MRRIDGGKDNALTWGDLYGTRSNLRNLTCESRQNVQKSAEAIVRRCCNTSGRAEHEIGFVHRGVQGKQ</sequence>
<protein>
    <submittedName>
        <fullName evidence="1">Uncharacterized protein</fullName>
    </submittedName>
</protein>
<evidence type="ECO:0000313" key="2">
    <source>
        <dbReference type="Proteomes" id="UP000297900"/>
    </source>
</evidence>
<reference evidence="1 2" key="1">
    <citation type="submission" date="2019-03" db="EMBL/GenBank/DDBJ databases">
        <title>Cohnella endophytica sp. nov., a novel endophytic bacterium isolated from bark of Sonneratia apetala.</title>
        <authorList>
            <person name="Tuo L."/>
        </authorList>
    </citation>
    <scope>NUCLEOTIDE SEQUENCE [LARGE SCALE GENOMIC DNA]</scope>
    <source>
        <strain evidence="1 2">CCTCC AB 208254</strain>
    </source>
</reference>